<evidence type="ECO:0000256" key="1">
    <source>
        <dbReference type="SAM" id="MobiDB-lite"/>
    </source>
</evidence>
<dbReference type="Proteomes" id="UP000030108">
    <property type="component" value="Unassembled WGS sequence"/>
</dbReference>
<reference evidence="3" key="1">
    <citation type="journal article" date="2014" name="Genome Announc.">
        <title>Draft genome sequence of the plant-pathogenic soil fungus Rhizoctonia solani anastomosis group 3 strain Rhs1AP.</title>
        <authorList>
            <person name="Cubeta M.A."/>
            <person name="Thomas E."/>
            <person name="Dean R.A."/>
            <person name="Jabaji S."/>
            <person name="Neate S.M."/>
            <person name="Tavantzis S."/>
            <person name="Toda T."/>
            <person name="Vilgalys R."/>
            <person name="Bharathan N."/>
            <person name="Fedorova-Abrams N."/>
            <person name="Pakala S.B."/>
            <person name="Pakala S.M."/>
            <person name="Zafar N."/>
            <person name="Joardar V."/>
            <person name="Losada L."/>
            <person name="Nierman W.C."/>
        </authorList>
    </citation>
    <scope>NUCLEOTIDE SEQUENCE [LARGE SCALE GENOMIC DNA]</scope>
    <source>
        <strain evidence="3">AG-3</strain>
    </source>
</reference>
<proteinExistence type="predicted"/>
<accession>X8J224</accession>
<organism evidence="2 3">
    <name type="scientific">Rhizoctonia solani AG-3 Rhs1AP</name>
    <dbReference type="NCBI Taxonomy" id="1086054"/>
    <lineage>
        <taxon>Eukaryota</taxon>
        <taxon>Fungi</taxon>
        <taxon>Dikarya</taxon>
        <taxon>Basidiomycota</taxon>
        <taxon>Agaricomycotina</taxon>
        <taxon>Agaricomycetes</taxon>
        <taxon>Cantharellales</taxon>
        <taxon>Ceratobasidiaceae</taxon>
        <taxon>Rhizoctonia</taxon>
    </lineage>
</organism>
<feature type="region of interest" description="Disordered" evidence="1">
    <location>
        <begin position="79"/>
        <end position="101"/>
    </location>
</feature>
<comment type="caution">
    <text evidence="2">The sequence shown here is derived from an EMBL/GenBank/DDBJ whole genome shotgun (WGS) entry which is preliminary data.</text>
</comment>
<dbReference type="EMBL" id="JATN01000322">
    <property type="protein sequence ID" value="EUC56413.1"/>
    <property type="molecule type" value="Genomic_DNA"/>
</dbReference>
<gene>
    <name evidence="2" type="ORF">RSOL_177260</name>
</gene>
<name>X8J224_9AGAM</name>
<feature type="non-terminal residue" evidence="2">
    <location>
        <position position="101"/>
    </location>
</feature>
<sequence length="101" mass="11241">MPFSSSSNPYPYVVILLGMRFRHYAVSDVQCLSLDNIGTLNNDSKPTNRMKVETAVGPEVANNLEGLAVLRLRRHIRPRNRSNFGSPMTLMTPGSPLQQPT</sequence>
<evidence type="ECO:0000313" key="3">
    <source>
        <dbReference type="Proteomes" id="UP000030108"/>
    </source>
</evidence>
<dbReference type="AlphaFoldDB" id="X8J224"/>
<protein>
    <submittedName>
        <fullName evidence="2">Uncharacterized protein</fullName>
    </submittedName>
</protein>
<evidence type="ECO:0000313" key="2">
    <source>
        <dbReference type="EMBL" id="EUC56413.1"/>
    </source>
</evidence>